<dbReference type="FunFam" id="1.10.10.60:FF:000254">
    <property type="entry name" value="transcription repressor MYB5-like"/>
    <property type="match status" value="1"/>
</dbReference>
<feature type="non-terminal residue" evidence="10">
    <location>
        <position position="1"/>
    </location>
</feature>
<protein>
    <submittedName>
        <fullName evidence="10">Uncharacterized protein</fullName>
    </submittedName>
</protein>
<dbReference type="InterPro" id="IPR001005">
    <property type="entry name" value="SANT/Myb"/>
</dbReference>
<dbReference type="AlphaFoldDB" id="A0A843WTI4"/>
<dbReference type="InterPro" id="IPR015495">
    <property type="entry name" value="Myb_TF_plants"/>
</dbReference>
<dbReference type="GO" id="GO:0005634">
    <property type="term" value="C:nucleus"/>
    <property type="evidence" value="ECO:0007669"/>
    <property type="project" value="UniProtKB-SubCell"/>
</dbReference>
<evidence type="ECO:0000259" key="8">
    <source>
        <dbReference type="PROSITE" id="PS50090"/>
    </source>
</evidence>
<keyword evidence="4" id="KW-0238">DNA-binding</keyword>
<comment type="subcellular location">
    <subcellularLocation>
        <location evidence="1">Nucleus</location>
    </subcellularLocation>
</comment>
<evidence type="ECO:0000256" key="2">
    <source>
        <dbReference type="ARBA" id="ARBA00022737"/>
    </source>
</evidence>
<dbReference type="Pfam" id="PF00249">
    <property type="entry name" value="Myb_DNA-binding"/>
    <property type="match status" value="2"/>
</dbReference>
<evidence type="ECO:0000313" key="10">
    <source>
        <dbReference type="EMBL" id="MQM11126.1"/>
    </source>
</evidence>
<feature type="domain" description="Myb-like" evidence="8">
    <location>
        <begin position="121"/>
        <end position="171"/>
    </location>
</feature>
<proteinExistence type="predicted"/>
<feature type="region of interest" description="Disordered" evidence="7">
    <location>
        <begin position="19"/>
        <end position="60"/>
    </location>
</feature>
<evidence type="ECO:0000313" key="11">
    <source>
        <dbReference type="Proteomes" id="UP000652761"/>
    </source>
</evidence>
<feature type="compositionally biased region" description="Polar residues" evidence="7">
    <location>
        <begin position="206"/>
        <end position="224"/>
    </location>
</feature>
<feature type="region of interest" description="Disordered" evidence="7">
    <location>
        <begin position="178"/>
        <end position="224"/>
    </location>
</feature>
<comment type="caution">
    <text evidence="10">The sequence shown here is derived from an EMBL/GenBank/DDBJ whole genome shotgun (WGS) entry which is preliminary data.</text>
</comment>
<feature type="domain" description="HTH myb-type" evidence="9">
    <location>
        <begin position="121"/>
        <end position="175"/>
    </location>
</feature>
<evidence type="ECO:0000256" key="7">
    <source>
        <dbReference type="SAM" id="MobiDB-lite"/>
    </source>
</evidence>
<gene>
    <name evidence="10" type="ORF">Taro_044028</name>
</gene>
<keyword evidence="5" id="KW-0804">Transcription</keyword>
<feature type="domain" description="HTH myb-type" evidence="9">
    <location>
        <begin position="68"/>
        <end position="120"/>
    </location>
</feature>
<dbReference type="EMBL" id="NMUH01004873">
    <property type="protein sequence ID" value="MQM11126.1"/>
    <property type="molecule type" value="Genomic_DNA"/>
</dbReference>
<keyword evidence="3" id="KW-0805">Transcription regulation</keyword>
<dbReference type="InterPro" id="IPR009057">
    <property type="entry name" value="Homeodomain-like_sf"/>
</dbReference>
<dbReference type="SMART" id="SM00717">
    <property type="entry name" value="SANT"/>
    <property type="match status" value="2"/>
</dbReference>
<dbReference type="SUPFAM" id="SSF46689">
    <property type="entry name" value="Homeodomain-like"/>
    <property type="match status" value="1"/>
</dbReference>
<dbReference type="PROSITE" id="PS50090">
    <property type="entry name" value="MYB_LIKE"/>
    <property type="match status" value="2"/>
</dbReference>
<evidence type="ECO:0000256" key="4">
    <source>
        <dbReference type="ARBA" id="ARBA00023125"/>
    </source>
</evidence>
<name>A0A843WTI4_COLES</name>
<reference evidence="10" key="1">
    <citation type="submission" date="2017-07" db="EMBL/GenBank/DDBJ databases">
        <title>Taro Niue Genome Assembly and Annotation.</title>
        <authorList>
            <person name="Atibalentja N."/>
            <person name="Keating K."/>
            <person name="Fields C.J."/>
        </authorList>
    </citation>
    <scope>NUCLEOTIDE SEQUENCE</scope>
    <source>
        <strain evidence="10">Niue_2</strain>
        <tissue evidence="10">Leaf</tissue>
    </source>
</reference>
<dbReference type="PROSITE" id="PS51294">
    <property type="entry name" value="HTH_MYB"/>
    <property type="match status" value="2"/>
</dbReference>
<accession>A0A843WTI4</accession>
<dbReference type="Proteomes" id="UP000652761">
    <property type="component" value="Unassembled WGS sequence"/>
</dbReference>
<evidence type="ECO:0000256" key="5">
    <source>
        <dbReference type="ARBA" id="ARBA00023163"/>
    </source>
</evidence>
<feature type="compositionally biased region" description="Low complexity" evidence="7">
    <location>
        <begin position="45"/>
        <end position="60"/>
    </location>
</feature>
<dbReference type="PANTHER" id="PTHR47994">
    <property type="entry name" value="F14D16.11-RELATED"/>
    <property type="match status" value="1"/>
</dbReference>
<evidence type="ECO:0000256" key="6">
    <source>
        <dbReference type="ARBA" id="ARBA00023242"/>
    </source>
</evidence>
<evidence type="ECO:0000259" key="9">
    <source>
        <dbReference type="PROSITE" id="PS51294"/>
    </source>
</evidence>
<keyword evidence="2" id="KW-0677">Repeat</keyword>
<dbReference type="OrthoDB" id="2143914at2759"/>
<keyword evidence="11" id="KW-1185">Reference proteome</keyword>
<feature type="domain" description="Myb-like" evidence="8">
    <location>
        <begin position="68"/>
        <end position="120"/>
    </location>
</feature>
<organism evidence="10 11">
    <name type="scientific">Colocasia esculenta</name>
    <name type="common">Wild taro</name>
    <name type="synonym">Arum esculentum</name>
    <dbReference type="NCBI Taxonomy" id="4460"/>
    <lineage>
        <taxon>Eukaryota</taxon>
        <taxon>Viridiplantae</taxon>
        <taxon>Streptophyta</taxon>
        <taxon>Embryophyta</taxon>
        <taxon>Tracheophyta</taxon>
        <taxon>Spermatophyta</taxon>
        <taxon>Magnoliopsida</taxon>
        <taxon>Liliopsida</taxon>
        <taxon>Araceae</taxon>
        <taxon>Aroideae</taxon>
        <taxon>Colocasieae</taxon>
        <taxon>Colocasia</taxon>
    </lineage>
</organism>
<dbReference type="InterPro" id="IPR017930">
    <property type="entry name" value="Myb_dom"/>
</dbReference>
<dbReference type="Gene3D" id="1.10.10.60">
    <property type="entry name" value="Homeodomain-like"/>
    <property type="match status" value="2"/>
</dbReference>
<dbReference type="GO" id="GO:0003677">
    <property type="term" value="F:DNA binding"/>
    <property type="evidence" value="ECO:0007669"/>
    <property type="project" value="UniProtKB-KW"/>
</dbReference>
<sequence>NINIRCVTLQREEISAVTRKGNREVSEGLGGRRDREERMRNPLQASASGSGSGTAAAGKAKVTQRCSKVDLRRGAWTAEEDEVLSSFIRREGEGKWRTLPRRAGLQRCGKSCRLRWMNYLRPSVKRGRITPDEEDLILRLHRLLGNRWALIAGRLPGRTDNEIKNYWNSHLSKKLVSQGIDPRTHKPLGTYDKHSPSLEKHDNTHASDSPPTAGGNLNPSIYLQNTSSSLGHPDHIGSAYSNMVIQEDLCDYSDEYNLGNGGEWQVFDGTKATTTPSCQVGGGALEIDDNMDCCTDDVFSSFLSSLVDDDMFQQRPENNIIGSVFNSTHHLDLASPSEFLVSGDPAFANEQFWEPAAIYSTASNEENRDVHSTNHMDKQL</sequence>
<keyword evidence="6" id="KW-0539">Nucleus</keyword>
<dbReference type="PANTHER" id="PTHR47994:SF5">
    <property type="entry name" value="F14D16.11-RELATED"/>
    <property type="match status" value="1"/>
</dbReference>
<evidence type="ECO:0000256" key="1">
    <source>
        <dbReference type="ARBA" id="ARBA00004123"/>
    </source>
</evidence>
<feature type="compositionally biased region" description="Basic and acidic residues" evidence="7">
    <location>
        <begin position="191"/>
        <end position="205"/>
    </location>
</feature>
<evidence type="ECO:0000256" key="3">
    <source>
        <dbReference type="ARBA" id="ARBA00023015"/>
    </source>
</evidence>
<feature type="compositionally biased region" description="Basic and acidic residues" evidence="7">
    <location>
        <begin position="21"/>
        <end position="40"/>
    </location>
</feature>
<dbReference type="CDD" id="cd00167">
    <property type="entry name" value="SANT"/>
    <property type="match status" value="2"/>
</dbReference>
<dbReference type="FunFam" id="1.10.10.60:FF:000121">
    <property type="entry name" value="Myb transcription factor"/>
    <property type="match status" value="1"/>
</dbReference>